<dbReference type="EC" id="2.4.1.315" evidence="1"/>
<reference evidence="1" key="1">
    <citation type="submission" date="2019-08" db="EMBL/GenBank/DDBJ databases">
        <authorList>
            <person name="Kucharzyk K."/>
            <person name="Murdoch R.W."/>
            <person name="Higgins S."/>
            <person name="Loffler F."/>
        </authorList>
    </citation>
    <scope>NUCLEOTIDE SEQUENCE</scope>
</reference>
<dbReference type="GO" id="GO:0016757">
    <property type="term" value="F:glycosyltransferase activity"/>
    <property type="evidence" value="ECO:0007669"/>
    <property type="project" value="UniProtKB-KW"/>
</dbReference>
<evidence type="ECO:0000313" key="1">
    <source>
        <dbReference type="EMBL" id="MPN60751.1"/>
    </source>
</evidence>
<organism evidence="1">
    <name type="scientific">bioreactor metagenome</name>
    <dbReference type="NCBI Taxonomy" id="1076179"/>
    <lineage>
        <taxon>unclassified sequences</taxon>
        <taxon>metagenomes</taxon>
        <taxon>ecological metagenomes</taxon>
    </lineage>
</organism>
<dbReference type="SUPFAM" id="SSF53756">
    <property type="entry name" value="UDP-Glycosyltransferase/glycogen phosphorylase"/>
    <property type="match status" value="1"/>
</dbReference>
<sequence>MNPIPKQEINNSVYLQENGAGILARSAEEVGAIVSRLSGDRDALAEMRRRALRLAFPNAAERLVDAILGETVRTEGS</sequence>
<gene>
    <name evidence="1" type="primary">ugtP_30</name>
    <name evidence="1" type="ORF">SDC9_208483</name>
</gene>
<accession>A0A645JAW2</accession>
<proteinExistence type="predicted"/>
<protein>
    <submittedName>
        <fullName evidence="1">Processive diacylglycerol beta-glucosyltransferase</fullName>
        <ecNumber evidence="1">2.4.1.315</ecNumber>
    </submittedName>
</protein>
<name>A0A645JAW2_9ZZZZ</name>
<comment type="caution">
    <text evidence="1">The sequence shown here is derived from an EMBL/GenBank/DDBJ whole genome shotgun (WGS) entry which is preliminary data.</text>
</comment>
<dbReference type="EMBL" id="VSSQ01136437">
    <property type="protein sequence ID" value="MPN60751.1"/>
    <property type="molecule type" value="Genomic_DNA"/>
</dbReference>
<dbReference type="AlphaFoldDB" id="A0A645JAW2"/>
<keyword evidence="1" id="KW-0808">Transferase</keyword>
<keyword evidence="1" id="KW-0328">Glycosyltransferase</keyword>